<dbReference type="EMBL" id="CAADFG010000072">
    <property type="protein sequence ID" value="VFJ94496.1"/>
    <property type="molecule type" value="Genomic_DNA"/>
</dbReference>
<gene>
    <name evidence="1" type="ORF">BECKH772A_GA0070896_1007214</name>
    <name evidence="2" type="ORF">BECKH772B_GA0070898_1007514</name>
    <name evidence="3" type="ORF">BECKH772C_GA0070978_1006914</name>
</gene>
<proteinExistence type="predicted"/>
<protein>
    <submittedName>
        <fullName evidence="2">Uncharacterized protein</fullName>
    </submittedName>
</protein>
<dbReference type="EMBL" id="CAADFJ010000069">
    <property type="protein sequence ID" value="VFK01608.1"/>
    <property type="molecule type" value="Genomic_DNA"/>
</dbReference>
<dbReference type="AlphaFoldDB" id="A0A450US34"/>
<dbReference type="EMBL" id="CAADFI010000075">
    <property type="protein sequence ID" value="VFJ95372.1"/>
    <property type="molecule type" value="Genomic_DNA"/>
</dbReference>
<organism evidence="2">
    <name type="scientific">Candidatus Kentrum eta</name>
    <dbReference type="NCBI Taxonomy" id="2126337"/>
    <lineage>
        <taxon>Bacteria</taxon>
        <taxon>Pseudomonadati</taxon>
        <taxon>Pseudomonadota</taxon>
        <taxon>Gammaproteobacteria</taxon>
        <taxon>Candidatus Kentrum</taxon>
    </lineage>
</organism>
<accession>A0A450US34</accession>
<reference evidence="2" key="1">
    <citation type="submission" date="2019-02" db="EMBL/GenBank/DDBJ databases">
        <authorList>
            <person name="Gruber-Vodicka R. H."/>
            <person name="Seah K. B. B."/>
        </authorList>
    </citation>
    <scope>NUCLEOTIDE SEQUENCE</scope>
    <source>
        <strain evidence="3">BECK_SA2B12</strain>
        <strain evidence="1">BECK_SA2B15</strain>
        <strain evidence="2">BECK_SA2B20</strain>
    </source>
</reference>
<evidence type="ECO:0000313" key="3">
    <source>
        <dbReference type="EMBL" id="VFK01608.1"/>
    </source>
</evidence>
<evidence type="ECO:0000313" key="1">
    <source>
        <dbReference type="EMBL" id="VFJ94496.1"/>
    </source>
</evidence>
<evidence type="ECO:0000313" key="2">
    <source>
        <dbReference type="EMBL" id="VFJ95372.1"/>
    </source>
</evidence>
<name>A0A450US34_9GAMM</name>
<sequence>MCIISYEQDVPCKRPAIVAVDRECGDCAGAQAPAWVPLSWKLKLPGIRSQAELGSERKDRDGCSETPAVSRLRMMISTSSPGVKGSASNVTAPVSSTVVSMRCAYIGFGVPCVVLFFPASINLQPSNINPDGPMFPISVLGFVPHPNLRAFEFQRFLSRPRALRGNGRYFL</sequence>